<reference evidence="3 4" key="1">
    <citation type="submission" date="2015-08" db="EMBL/GenBank/DDBJ databases">
        <title>Ancestral chromatin configuration constrains chromatin evolution on differentiating sex chromosomes in Drosophila.</title>
        <authorList>
            <person name="Zhou Q."/>
            <person name="Bachtrog D."/>
        </authorList>
    </citation>
    <scope>NUCLEOTIDE SEQUENCE [LARGE SCALE GENOMIC DNA]</scope>
    <source>
        <tissue evidence="3">Whole larvae</tissue>
    </source>
</reference>
<dbReference type="SMART" id="SM00186">
    <property type="entry name" value="FBG"/>
    <property type="match status" value="1"/>
</dbReference>
<feature type="coiled-coil region" evidence="1">
    <location>
        <begin position="43"/>
        <end position="84"/>
    </location>
</feature>
<evidence type="ECO:0000256" key="1">
    <source>
        <dbReference type="SAM" id="Coils"/>
    </source>
</evidence>
<evidence type="ECO:0000313" key="3">
    <source>
        <dbReference type="EMBL" id="ALC45234.1"/>
    </source>
</evidence>
<keyword evidence="4" id="KW-1185">Reference proteome</keyword>
<dbReference type="InterPro" id="IPR036056">
    <property type="entry name" value="Fibrinogen-like_C"/>
</dbReference>
<dbReference type="PANTHER" id="PTHR19143:SF327">
    <property type="entry name" value="FI21813P1-RELATED"/>
    <property type="match status" value="1"/>
</dbReference>
<dbReference type="STRING" id="30019.A0A0M4EGH0"/>
<evidence type="ECO:0000259" key="2">
    <source>
        <dbReference type="PROSITE" id="PS51406"/>
    </source>
</evidence>
<accession>A0A0M4EGH0</accession>
<dbReference type="OMA" id="TERDEMI"/>
<dbReference type="Gene3D" id="3.90.215.10">
    <property type="entry name" value="Gamma Fibrinogen, chain A, domain 1"/>
    <property type="match status" value="1"/>
</dbReference>
<dbReference type="SUPFAM" id="SSF56496">
    <property type="entry name" value="Fibrinogen C-terminal domain-like"/>
    <property type="match status" value="1"/>
</dbReference>
<dbReference type="OrthoDB" id="7972392at2759"/>
<dbReference type="Pfam" id="PF00147">
    <property type="entry name" value="Fibrinogen_C"/>
    <property type="match status" value="1"/>
</dbReference>
<protein>
    <submittedName>
        <fullName evidence="3">Maker786</fullName>
    </submittedName>
</protein>
<proteinExistence type="predicted"/>
<feature type="domain" description="Fibrinogen C-terminal" evidence="2">
    <location>
        <begin position="95"/>
        <end position="231"/>
    </location>
</feature>
<dbReference type="EMBL" id="CP012525">
    <property type="protein sequence ID" value="ALC45234.1"/>
    <property type="molecule type" value="Genomic_DNA"/>
</dbReference>
<dbReference type="Proteomes" id="UP000494163">
    <property type="component" value="Chromosome 3L"/>
</dbReference>
<evidence type="ECO:0000313" key="4">
    <source>
        <dbReference type="Proteomes" id="UP000494163"/>
    </source>
</evidence>
<dbReference type="PROSITE" id="PS51406">
    <property type="entry name" value="FIBRINOGEN_C_2"/>
    <property type="match status" value="1"/>
</dbReference>
<dbReference type="GO" id="GO:0005615">
    <property type="term" value="C:extracellular space"/>
    <property type="evidence" value="ECO:0007669"/>
    <property type="project" value="TreeGrafter"/>
</dbReference>
<gene>
    <name evidence="3" type="ORF">Dbus_chr3Lg2400</name>
</gene>
<dbReference type="PANTHER" id="PTHR19143">
    <property type="entry name" value="FIBRINOGEN/TENASCIN/ANGIOPOEITIN"/>
    <property type="match status" value="1"/>
</dbReference>
<organism evidence="3 4">
    <name type="scientific">Drosophila busckii</name>
    <name type="common">Fruit fly</name>
    <dbReference type="NCBI Taxonomy" id="30019"/>
    <lineage>
        <taxon>Eukaryota</taxon>
        <taxon>Metazoa</taxon>
        <taxon>Ecdysozoa</taxon>
        <taxon>Arthropoda</taxon>
        <taxon>Hexapoda</taxon>
        <taxon>Insecta</taxon>
        <taxon>Pterygota</taxon>
        <taxon>Neoptera</taxon>
        <taxon>Endopterygota</taxon>
        <taxon>Diptera</taxon>
        <taxon>Brachycera</taxon>
        <taxon>Muscomorpha</taxon>
        <taxon>Ephydroidea</taxon>
        <taxon>Drosophilidae</taxon>
        <taxon>Drosophila</taxon>
    </lineage>
</organism>
<dbReference type="AlphaFoldDB" id="A0A0M4EGH0"/>
<name>A0A0M4EGH0_DROBS</name>
<sequence>MREMLENSFVTKKEVDEFTSLLKTRDHEVNQLRTKLSELSDGLTEKDAKIAFLETKLKESEALIDESIRQIAIHEENIANLNMKLKIKDNLINEHTILINGLMCSLRIMELPDIKPFLVTYNDNIAGPGWIVMLRRVDGSVDFEKDMSSYVEGFGEIQRDFWLGLDKLHRLTVNQRHELYIHIVDYEDETHFARYDHFIVGSKDEEYRLKSLGKYFGNAGDMMRISEKMSFWVCPKFKNGWWDLQKGIPHGNLTGRFSRTRVDDFHYLYWGLGKWGKGRNNIKYVQMLIRSKSK</sequence>
<dbReference type="InterPro" id="IPR050373">
    <property type="entry name" value="Fibrinogen_C-term_domain"/>
</dbReference>
<dbReference type="InterPro" id="IPR002181">
    <property type="entry name" value="Fibrinogen_a/b/g_C_dom"/>
</dbReference>
<keyword evidence="1" id="KW-0175">Coiled coil</keyword>
<dbReference type="InterPro" id="IPR014716">
    <property type="entry name" value="Fibrinogen_a/b/g_C_1"/>
</dbReference>